<dbReference type="Pfam" id="PF01535">
    <property type="entry name" value="PPR"/>
    <property type="match status" value="1"/>
</dbReference>
<evidence type="ECO:0000313" key="5">
    <source>
        <dbReference type="Proteomes" id="UP000306102"/>
    </source>
</evidence>
<dbReference type="InterPro" id="IPR011990">
    <property type="entry name" value="TPR-like_helical_dom_sf"/>
</dbReference>
<proteinExistence type="inferred from homology"/>
<dbReference type="AlphaFoldDB" id="A0A4S4D226"/>
<dbReference type="NCBIfam" id="TIGR00756">
    <property type="entry name" value="PPR"/>
    <property type="match status" value="3"/>
</dbReference>
<dbReference type="InterPro" id="IPR050872">
    <property type="entry name" value="PPR_P_subfamily"/>
</dbReference>
<feature type="repeat" description="PPR" evidence="3">
    <location>
        <begin position="64"/>
        <end position="98"/>
    </location>
</feature>
<evidence type="ECO:0000256" key="2">
    <source>
        <dbReference type="ARBA" id="ARBA00022737"/>
    </source>
</evidence>
<dbReference type="EMBL" id="SDRB02012971">
    <property type="protein sequence ID" value="THF96304.1"/>
    <property type="molecule type" value="Genomic_DNA"/>
</dbReference>
<reference evidence="4 5" key="1">
    <citation type="journal article" date="2018" name="Proc. Natl. Acad. Sci. U.S.A.">
        <title>Draft genome sequence of Camellia sinensis var. sinensis provides insights into the evolution of the tea genome and tea quality.</title>
        <authorList>
            <person name="Wei C."/>
            <person name="Yang H."/>
            <person name="Wang S."/>
            <person name="Zhao J."/>
            <person name="Liu C."/>
            <person name="Gao L."/>
            <person name="Xia E."/>
            <person name="Lu Y."/>
            <person name="Tai Y."/>
            <person name="She G."/>
            <person name="Sun J."/>
            <person name="Cao H."/>
            <person name="Tong W."/>
            <person name="Gao Q."/>
            <person name="Li Y."/>
            <person name="Deng W."/>
            <person name="Jiang X."/>
            <person name="Wang W."/>
            <person name="Chen Q."/>
            <person name="Zhang S."/>
            <person name="Li H."/>
            <person name="Wu J."/>
            <person name="Wang P."/>
            <person name="Li P."/>
            <person name="Shi C."/>
            <person name="Zheng F."/>
            <person name="Jian J."/>
            <person name="Huang B."/>
            <person name="Shan D."/>
            <person name="Shi M."/>
            <person name="Fang C."/>
            <person name="Yue Y."/>
            <person name="Li F."/>
            <person name="Li D."/>
            <person name="Wei S."/>
            <person name="Han B."/>
            <person name="Jiang C."/>
            <person name="Yin Y."/>
            <person name="Xia T."/>
            <person name="Zhang Z."/>
            <person name="Bennetzen J.L."/>
            <person name="Zhao S."/>
            <person name="Wan X."/>
        </authorList>
    </citation>
    <scope>NUCLEOTIDE SEQUENCE [LARGE SCALE GENOMIC DNA]</scope>
    <source>
        <strain evidence="5">cv. Shuchazao</strain>
        <tissue evidence="4">Leaf</tissue>
    </source>
</reference>
<name>A0A4S4D226_CAMSN</name>
<dbReference type="PANTHER" id="PTHR46128">
    <property type="entry name" value="MITOCHONDRIAL GROUP I INTRON SPLICING FACTOR CCM1"/>
    <property type="match status" value="1"/>
</dbReference>
<dbReference type="Proteomes" id="UP000306102">
    <property type="component" value="Unassembled WGS sequence"/>
</dbReference>
<protein>
    <recommendedName>
        <fullName evidence="6">Pentacotripeptide-repeat region of PRORP domain-containing protein</fullName>
    </recommendedName>
</protein>
<dbReference type="Gene3D" id="1.25.40.10">
    <property type="entry name" value="Tetratricopeptide repeat domain"/>
    <property type="match status" value="2"/>
</dbReference>
<sequence length="183" mass="20662">MLQGLFRSSRCGATQELFNEMHDVGIILDSQTYGILLDGLCKNGHISKALSLFHMMETNGLDLNVVMYSILIDAFCKYKKLDTARALFSNLSSKGLDPNVKTYTMMIQDDVTYNTIIRGYIGQHKCYEALILVQEMVQRGFSIDASNSSLIIDILSTKRQDPTLREVIKKFMPKDSHGMHAIE</sequence>
<keyword evidence="2" id="KW-0677">Repeat</keyword>
<feature type="repeat" description="PPR" evidence="3">
    <location>
        <begin position="109"/>
        <end position="143"/>
    </location>
</feature>
<feature type="repeat" description="PPR" evidence="3">
    <location>
        <begin position="29"/>
        <end position="63"/>
    </location>
</feature>
<accession>A0A4S4D226</accession>
<keyword evidence="5" id="KW-1185">Reference proteome</keyword>
<evidence type="ECO:0000256" key="3">
    <source>
        <dbReference type="PROSITE-ProRule" id="PRU00708"/>
    </source>
</evidence>
<organism evidence="4 5">
    <name type="scientific">Camellia sinensis var. sinensis</name>
    <name type="common">China tea</name>
    <dbReference type="NCBI Taxonomy" id="542762"/>
    <lineage>
        <taxon>Eukaryota</taxon>
        <taxon>Viridiplantae</taxon>
        <taxon>Streptophyta</taxon>
        <taxon>Embryophyta</taxon>
        <taxon>Tracheophyta</taxon>
        <taxon>Spermatophyta</taxon>
        <taxon>Magnoliopsida</taxon>
        <taxon>eudicotyledons</taxon>
        <taxon>Gunneridae</taxon>
        <taxon>Pentapetalae</taxon>
        <taxon>asterids</taxon>
        <taxon>Ericales</taxon>
        <taxon>Theaceae</taxon>
        <taxon>Camellia</taxon>
    </lineage>
</organism>
<dbReference type="PROSITE" id="PS51375">
    <property type="entry name" value="PPR"/>
    <property type="match status" value="3"/>
</dbReference>
<dbReference type="Pfam" id="PF13041">
    <property type="entry name" value="PPR_2"/>
    <property type="match status" value="1"/>
</dbReference>
<comment type="similarity">
    <text evidence="1">Belongs to the PPR family. P subfamily.</text>
</comment>
<gene>
    <name evidence="4" type="ORF">TEA_018202</name>
</gene>
<evidence type="ECO:0008006" key="6">
    <source>
        <dbReference type="Google" id="ProtNLM"/>
    </source>
</evidence>
<comment type="caution">
    <text evidence="4">The sequence shown here is derived from an EMBL/GenBank/DDBJ whole genome shotgun (WGS) entry which is preliminary data.</text>
</comment>
<dbReference type="InterPro" id="IPR002885">
    <property type="entry name" value="PPR_rpt"/>
</dbReference>
<evidence type="ECO:0000256" key="1">
    <source>
        <dbReference type="ARBA" id="ARBA00007626"/>
    </source>
</evidence>
<dbReference type="PANTHER" id="PTHR46128:SF358">
    <property type="entry name" value="TETRATRICOPEPTIDE REPEAT (TPR)-LIKE SUPERFAMILY PROTEIN"/>
    <property type="match status" value="1"/>
</dbReference>
<dbReference type="Pfam" id="PF12854">
    <property type="entry name" value="PPR_1"/>
    <property type="match status" value="1"/>
</dbReference>
<evidence type="ECO:0000313" key="4">
    <source>
        <dbReference type="EMBL" id="THF96304.1"/>
    </source>
</evidence>